<dbReference type="InterPro" id="IPR046947">
    <property type="entry name" value="LytR-like"/>
</dbReference>
<comment type="caution">
    <text evidence="2">The sequence shown here is derived from an EMBL/GenBank/DDBJ whole genome shotgun (WGS) entry which is preliminary data.</text>
</comment>
<accession>A0A8J8FF36</accession>
<dbReference type="AlphaFoldDB" id="A0A8J8FF36"/>
<dbReference type="GO" id="GO:0003677">
    <property type="term" value="F:DNA binding"/>
    <property type="evidence" value="ECO:0007669"/>
    <property type="project" value="InterPro"/>
</dbReference>
<dbReference type="RefSeq" id="WP_171608887.1">
    <property type="nucleotide sequence ID" value="NZ_WHPF01000011.1"/>
</dbReference>
<keyword evidence="3" id="KW-1185">Reference proteome</keyword>
<dbReference type="EMBL" id="WHPF01000011">
    <property type="protein sequence ID" value="NNV56951.1"/>
    <property type="molecule type" value="Genomic_DNA"/>
</dbReference>
<sequence>MATKVKNTTDIIDIKKQKLNKLPVPTQEGYELINTADIEYLEAATNYTYIHLVDNSKITSSKNLGFYEEELKEEPFIRIHNSTIVNLTKIKSYIRGDDGWVILQNGKTLRVSKSKKDDLLLFFQGRKAK</sequence>
<evidence type="ECO:0000313" key="3">
    <source>
        <dbReference type="Proteomes" id="UP000598971"/>
    </source>
</evidence>
<dbReference type="PANTHER" id="PTHR37299:SF1">
    <property type="entry name" value="STAGE 0 SPORULATION PROTEIN A HOMOLOG"/>
    <property type="match status" value="1"/>
</dbReference>
<dbReference type="Pfam" id="PF04397">
    <property type="entry name" value="LytTR"/>
    <property type="match status" value="1"/>
</dbReference>
<name>A0A8J8FF36_9BACT</name>
<dbReference type="GO" id="GO:0000156">
    <property type="term" value="F:phosphorelay response regulator activity"/>
    <property type="evidence" value="ECO:0007669"/>
    <property type="project" value="InterPro"/>
</dbReference>
<reference evidence="2" key="1">
    <citation type="submission" date="2019-10" db="EMBL/GenBank/DDBJ databases">
        <title>Draft genome sequence of Panacibacter sp. KCS-6.</title>
        <authorList>
            <person name="Yim K.J."/>
        </authorList>
    </citation>
    <scope>NUCLEOTIDE SEQUENCE</scope>
    <source>
        <strain evidence="2">KCS-6</strain>
    </source>
</reference>
<dbReference type="Gene3D" id="2.40.50.1020">
    <property type="entry name" value="LytTr DNA-binding domain"/>
    <property type="match status" value="1"/>
</dbReference>
<dbReference type="InterPro" id="IPR007492">
    <property type="entry name" value="LytTR_DNA-bd_dom"/>
</dbReference>
<dbReference type="PANTHER" id="PTHR37299">
    <property type="entry name" value="TRANSCRIPTIONAL REGULATOR-RELATED"/>
    <property type="match status" value="1"/>
</dbReference>
<dbReference type="SMART" id="SM00850">
    <property type="entry name" value="LytTR"/>
    <property type="match status" value="1"/>
</dbReference>
<dbReference type="Proteomes" id="UP000598971">
    <property type="component" value="Unassembled WGS sequence"/>
</dbReference>
<evidence type="ECO:0000313" key="2">
    <source>
        <dbReference type="EMBL" id="NNV56951.1"/>
    </source>
</evidence>
<feature type="domain" description="HTH LytTR-type" evidence="1">
    <location>
        <begin position="22"/>
        <end position="115"/>
    </location>
</feature>
<evidence type="ECO:0000259" key="1">
    <source>
        <dbReference type="PROSITE" id="PS50930"/>
    </source>
</evidence>
<proteinExistence type="predicted"/>
<protein>
    <recommendedName>
        <fullName evidence="1">HTH LytTR-type domain-containing protein</fullName>
    </recommendedName>
</protein>
<organism evidence="2 3">
    <name type="scientific">Limnovirga soli</name>
    <dbReference type="NCBI Taxonomy" id="2656915"/>
    <lineage>
        <taxon>Bacteria</taxon>
        <taxon>Pseudomonadati</taxon>
        <taxon>Bacteroidota</taxon>
        <taxon>Chitinophagia</taxon>
        <taxon>Chitinophagales</taxon>
        <taxon>Chitinophagaceae</taxon>
        <taxon>Limnovirga</taxon>
    </lineage>
</organism>
<dbReference type="PROSITE" id="PS50930">
    <property type="entry name" value="HTH_LYTTR"/>
    <property type="match status" value="1"/>
</dbReference>
<gene>
    <name evidence="2" type="ORF">GD597_15875</name>
</gene>